<dbReference type="GO" id="GO:0006754">
    <property type="term" value="P:ATP biosynthetic process"/>
    <property type="evidence" value="ECO:0007669"/>
    <property type="project" value="TreeGrafter"/>
</dbReference>
<dbReference type="AlphaFoldDB" id="A0A1F5JCG4"/>
<dbReference type="GO" id="GO:0006167">
    <property type="term" value="P:AMP biosynthetic process"/>
    <property type="evidence" value="ECO:0007669"/>
    <property type="project" value="TreeGrafter"/>
</dbReference>
<dbReference type="GO" id="GO:0004081">
    <property type="term" value="F:bis(5'-nucleosyl)-tetraphosphatase (asymmetrical) activity"/>
    <property type="evidence" value="ECO:0007669"/>
    <property type="project" value="TreeGrafter"/>
</dbReference>
<dbReference type="InterPro" id="IPR000086">
    <property type="entry name" value="NUDIX_hydrolase_dom"/>
</dbReference>
<dbReference type="InterPro" id="IPR051325">
    <property type="entry name" value="Nudix_hydrolase_domain"/>
</dbReference>
<dbReference type="SUPFAM" id="SSF55811">
    <property type="entry name" value="Nudix"/>
    <property type="match status" value="1"/>
</dbReference>
<dbReference type="PRINTS" id="PR00502">
    <property type="entry name" value="NUDIXFAMILY"/>
</dbReference>
<keyword evidence="1" id="KW-0378">Hydrolase</keyword>
<dbReference type="InterPro" id="IPR020476">
    <property type="entry name" value="Nudix_hydrolase"/>
</dbReference>
<feature type="domain" description="Nudix hydrolase" evidence="2">
    <location>
        <begin position="2"/>
        <end position="130"/>
    </location>
</feature>
<dbReference type="PANTHER" id="PTHR21340">
    <property type="entry name" value="DIADENOSINE 5,5-P1,P4-TETRAPHOSPHATE PYROPHOSPHOHYDROLASE MUTT"/>
    <property type="match status" value="1"/>
</dbReference>
<dbReference type="Pfam" id="PF00293">
    <property type="entry name" value="NUDIX"/>
    <property type="match status" value="1"/>
</dbReference>
<name>A0A1F5JCG4_9BACT</name>
<organism evidence="3 4">
    <name type="scientific">Candidatus Daviesbacteria bacterium RIFCSPHIGHO2_02_FULL_39_12</name>
    <dbReference type="NCBI Taxonomy" id="1797770"/>
    <lineage>
        <taxon>Bacteria</taxon>
        <taxon>Candidatus Daviesiibacteriota</taxon>
    </lineage>
</organism>
<dbReference type="Proteomes" id="UP000177042">
    <property type="component" value="Unassembled WGS sequence"/>
</dbReference>
<sequence length="134" mass="15182">MKREFSAGGIVFNSKGQVLVTQHSQNKHWSFPKGLIDPGQTSEQAAVREVKEEGGVEAEIIGKVGYSKYVYTLNGEKIFKVVTYYLMKYKSGDIADHDFEVSDLGWFEPEEALKKLTFSQDKELLKKALKMIND</sequence>
<dbReference type="InterPro" id="IPR015797">
    <property type="entry name" value="NUDIX_hydrolase-like_dom_sf"/>
</dbReference>
<evidence type="ECO:0000256" key="1">
    <source>
        <dbReference type="ARBA" id="ARBA00022801"/>
    </source>
</evidence>
<evidence type="ECO:0000313" key="3">
    <source>
        <dbReference type="EMBL" id="OGE26324.1"/>
    </source>
</evidence>
<gene>
    <name evidence="3" type="ORF">A3C26_02875</name>
</gene>
<accession>A0A1F5JCG4</accession>
<reference evidence="3 4" key="1">
    <citation type="journal article" date="2016" name="Nat. Commun.">
        <title>Thousands of microbial genomes shed light on interconnected biogeochemical processes in an aquifer system.</title>
        <authorList>
            <person name="Anantharaman K."/>
            <person name="Brown C.T."/>
            <person name="Hug L.A."/>
            <person name="Sharon I."/>
            <person name="Castelle C.J."/>
            <person name="Probst A.J."/>
            <person name="Thomas B.C."/>
            <person name="Singh A."/>
            <person name="Wilkins M.J."/>
            <person name="Karaoz U."/>
            <person name="Brodie E.L."/>
            <person name="Williams K.H."/>
            <person name="Hubbard S.S."/>
            <person name="Banfield J.F."/>
        </authorList>
    </citation>
    <scope>NUCLEOTIDE SEQUENCE [LARGE SCALE GENOMIC DNA]</scope>
</reference>
<dbReference type="PANTHER" id="PTHR21340:SF0">
    <property type="entry name" value="BIS(5'-NUCLEOSYL)-TETRAPHOSPHATASE [ASYMMETRICAL]"/>
    <property type="match status" value="1"/>
</dbReference>
<protein>
    <recommendedName>
        <fullName evidence="2">Nudix hydrolase domain-containing protein</fullName>
    </recommendedName>
</protein>
<evidence type="ECO:0000313" key="4">
    <source>
        <dbReference type="Proteomes" id="UP000177042"/>
    </source>
</evidence>
<dbReference type="CDD" id="cd03673">
    <property type="entry name" value="NUDIX_Ap6A_hydrolase"/>
    <property type="match status" value="1"/>
</dbReference>
<proteinExistence type="predicted"/>
<dbReference type="PROSITE" id="PS51462">
    <property type="entry name" value="NUDIX"/>
    <property type="match status" value="1"/>
</dbReference>
<dbReference type="Gene3D" id="3.90.79.10">
    <property type="entry name" value="Nucleoside Triphosphate Pyrophosphohydrolase"/>
    <property type="match status" value="1"/>
</dbReference>
<evidence type="ECO:0000259" key="2">
    <source>
        <dbReference type="PROSITE" id="PS51462"/>
    </source>
</evidence>
<comment type="caution">
    <text evidence="3">The sequence shown here is derived from an EMBL/GenBank/DDBJ whole genome shotgun (WGS) entry which is preliminary data.</text>
</comment>
<dbReference type="EMBL" id="MFCX01000012">
    <property type="protein sequence ID" value="OGE26324.1"/>
    <property type="molecule type" value="Genomic_DNA"/>
</dbReference>